<accession>A0ABQ0J539</accession>
<sequence length="39" mass="4679">MSDAMTEIYRGTYFKERSKLKSKTKKNNKPNKKEKLKND</sequence>
<evidence type="ECO:0000256" key="1">
    <source>
        <dbReference type="SAM" id="MobiDB-lite"/>
    </source>
</evidence>
<name>A0ABQ0J539_9MOLU</name>
<feature type="compositionally biased region" description="Basic residues" evidence="1">
    <location>
        <begin position="20"/>
        <end position="30"/>
    </location>
</feature>
<keyword evidence="3" id="KW-1185">Reference proteome</keyword>
<gene>
    <name evidence="2" type="ORF">OYV_07630</name>
</gene>
<dbReference type="EMBL" id="BBIY01000082">
    <property type="protein sequence ID" value="GAK74263.1"/>
    <property type="molecule type" value="Genomic_DNA"/>
</dbReference>
<organism evidence="2 3">
    <name type="scientific">'Chrysanthemum coronarium' phytoplasma</name>
    <dbReference type="NCBI Taxonomy" id="1520703"/>
    <lineage>
        <taxon>Bacteria</taxon>
        <taxon>Bacillati</taxon>
        <taxon>Mycoplasmatota</taxon>
        <taxon>Mollicutes</taxon>
        <taxon>Acholeplasmatales</taxon>
        <taxon>Acholeplasmataceae</taxon>
        <taxon>Candidatus Phytoplasma</taxon>
        <taxon>16SrI (Aster yellows group)</taxon>
    </lineage>
</organism>
<comment type="caution">
    <text evidence="2">The sequence shown here is derived from an EMBL/GenBank/DDBJ whole genome shotgun (WGS) entry which is preliminary data.</text>
</comment>
<evidence type="ECO:0000313" key="2">
    <source>
        <dbReference type="EMBL" id="GAK74263.1"/>
    </source>
</evidence>
<dbReference type="Proteomes" id="UP000028900">
    <property type="component" value="Unassembled WGS sequence"/>
</dbReference>
<proteinExistence type="predicted"/>
<reference evidence="3" key="1">
    <citation type="journal article" date="2014" name="Genome Announc.">
        <title>Draft Genome Sequence of ''Candidatus Phytoplasma asteris'' Strain OY-V, an Unculturable Plant-Pathogenic Bacterium.</title>
        <authorList>
            <person name="Kakizawa S."/>
            <person name="Makino A."/>
            <person name="Ishii Y."/>
            <person name="Tamaki H."/>
            <person name="Kamagata Y."/>
        </authorList>
    </citation>
    <scope>NUCLEOTIDE SEQUENCE [LARGE SCALE GENOMIC DNA]</scope>
    <source>
        <strain evidence="3">OY-V</strain>
    </source>
</reference>
<feature type="region of interest" description="Disordered" evidence="1">
    <location>
        <begin position="18"/>
        <end position="39"/>
    </location>
</feature>
<reference evidence="2 3" key="2">
    <citation type="journal article" date="2014" name="Genome Announc.">
        <title>Draft Genome Sequence of 'Candidatus Phytoplasma asteris' Strain OY-V, an Unculturable Plant-Pathogenic Bacterium.</title>
        <authorList>
            <person name="Kakizawa S."/>
            <person name="Makino A."/>
            <person name="Ishii Y."/>
            <person name="Tamaki H."/>
            <person name="Kamagata Y."/>
        </authorList>
    </citation>
    <scope>NUCLEOTIDE SEQUENCE [LARGE SCALE GENOMIC DNA]</scope>
    <source>
        <strain evidence="2 3">OY-V</strain>
    </source>
</reference>
<protein>
    <submittedName>
        <fullName evidence="2">Uncharacterized protein</fullName>
    </submittedName>
</protein>
<evidence type="ECO:0000313" key="3">
    <source>
        <dbReference type="Proteomes" id="UP000028900"/>
    </source>
</evidence>